<proteinExistence type="predicted"/>
<reference evidence="1 2" key="1">
    <citation type="journal article" date="2018" name="Sci. Rep.">
        <title>Genome sequence of the cauliflower mushroom Sparassis crispa (Hanabiratake) and its association with beneficial usage.</title>
        <authorList>
            <person name="Kiyama R."/>
            <person name="Furutani Y."/>
            <person name="Kawaguchi K."/>
            <person name="Nakanishi T."/>
        </authorList>
    </citation>
    <scope>NUCLEOTIDE SEQUENCE [LARGE SCALE GENOMIC DNA]</scope>
</reference>
<evidence type="ECO:0000313" key="2">
    <source>
        <dbReference type="Proteomes" id="UP000287166"/>
    </source>
</evidence>
<evidence type="ECO:0008006" key="3">
    <source>
        <dbReference type="Google" id="ProtNLM"/>
    </source>
</evidence>
<dbReference type="EMBL" id="BFAD01000010">
    <property type="protein sequence ID" value="GBE87035.1"/>
    <property type="molecule type" value="Genomic_DNA"/>
</dbReference>
<dbReference type="InterPro" id="IPR032675">
    <property type="entry name" value="LRR_dom_sf"/>
</dbReference>
<dbReference type="InParanoid" id="A0A401GXS8"/>
<dbReference type="AlphaFoldDB" id="A0A401GXS8"/>
<dbReference type="RefSeq" id="XP_027617948.1">
    <property type="nucleotide sequence ID" value="XM_027762147.1"/>
</dbReference>
<comment type="caution">
    <text evidence="1">The sequence shown here is derived from an EMBL/GenBank/DDBJ whole genome shotgun (WGS) entry which is preliminary data.</text>
</comment>
<evidence type="ECO:0000313" key="1">
    <source>
        <dbReference type="EMBL" id="GBE87035.1"/>
    </source>
</evidence>
<protein>
    <recommendedName>
        <fullName evidence="3">F-box domain-containing protein</fullName>
    </recommendedName>
</protein>
<keyword evidence="2" id="KW-1185">Reference proteome</keyword>
<dbReference type="GeneID" id="38783952"/>
<organism evidence="1 2">
    <name type="scientific">Sparassis crispa</name>
    <dbReference type="NCBI Taxonomy" id="139825"/>
    <lineage>
        <taxon>Eukaryota</taxon>
        <taxon>Fungi</taxon>
        <taxon>Dikarya</taxon>
        <taxon>Basidiomycota</taxon>
        <taxon>Agaricomycotina</taxon>
        <taxon>Agaricomycetes</taxon>
        <taxon>Polyporales</taxon>
        <taxon>Sparassidaceae</taxon>
        <taxon>Sparassis</taxon>
    </lineage>
</organism>
<accession>A0A401GXS8</accession>
<name>A0A401GXS8_9APHY</name>
<sequence>MQLFRYAAELPLCLLLSSSLQSLELRSNSQPHLLLHSIVESSPYLRNLHLRLQWTAATFSLLPITGLIYLRDLSIFLDYDNTGFDCTKLQAMAALKELETLSIRGMFKGEPKSCCSFAKLRELRIDVSLFGSCRSIKSYLGAISAPHLRKLAITICSDLQDVEGVHDCMTAIYGPSLCEFQFSSFGVFRNSPFIARILALFGPLLRIRNVVHVCLDCNVQLSFSDDDAKAMATAWPGLKRFHVDTQFKSTATLPSALTLAHFARGCPVLEDLELQCMRMDNITSPEMLPVQSHPLRMLSIENLPGGHYRILQERCRCWTPCSPV</sequence>
<dbReference type="OrthoDB" id="2752751at2759"/>
<dbReference type="SUPFAM" id="SSF52047">
    <property type="entry name" value="RNI-like"/>
    <property type="match status" value="1"/>
</dbReference>
<dbReference type="Gene3D" id="3.80.10.10">
    <property type="entry name" value="Ribonuclease Inhibitor"/>
    <property type="match status" value="1"/>
</dbReference>
<gene>
    <name evidence="1" type="ORF">SCP_1002820</name>
</gene>
<dbReference type="Proteomes" id="UP000287166">
    <property type="component" value="Unassembled WGS sequence"/>
</dbReference>